<name>A0A2P2QF53_RHIMU</name>
<reference evidence="1" key="1">
    <citation type="submission" date="2018-02" db="EMBL/GenBank/DDBJ databases">
        <title>Rhizophora mucronata_Transcriptome.</title>
        <authorList>
            <person name="Meera S.P."/>
            <person name="Sreeshan A."/>
            <person name="Augustine A."/>
        </authorList>
    </citation>
    <scope>NUCLEOTIDE SEQUENCE</scope>
    <source>
        <tissue evidence="1">Leaf</tissue>
    </source>
</reference>
<dbReference type="EMBL" id="GGEC01085186">
    <property type="protein sequence ID" value="MBX65670.1"/>
    <property type="molecule type" value="Transcribed_RNA"/>
</dbReference>
<sequence>MLDFSFSFVAKSVDITQHSETRKPKQKKQT</sequence>
<accession>A0A2P2QF53</accession>
<protein>
    <submittedName>
        <fullName evidence="1">Uncharacterized protein</fullName>
    </submittedName>
</protein>
<proteinExistence type="predicted"/>
<dbReference type="AlphaFoldDB" id="A0A2P2QF53"/>
<evidence type="ECO:0000313" key="1">
    <source>
        <dbReference type="EMBL" id="MBX65670.1"/>
    </source>
</evidence>
<organism evidence="1">
    <name type="scientific">Rhizophora mucronata</name>
    <name type="common">Asiatic mangrove</name>
    <dbReference type="NCBI Taxonomy" id="61149"/>
    <lineage>
        <taxon>Eukaryota</taxon>
        <taxon>Viridiplantae</taxon>
        <taxon>Streptophyta</taxon>
        <taxon>Embryophyta</taxon>
        <taxon>Tracheophyta</taxon>
        <taxon>Spermatophyta</taxon>
        <taxon>Magnoliopsida</taxon>
        <taxon>eudicotyledons</taxon>
        <taxon>Gunneridae</taxon>
        <taxon>Pentapetalae</taxon>
        <taxon>rosids</taxon>
        <taxon>fabids</taxon>
        <taxon>Malpighiales</taxon>
        <taxon>Rhizophoraceae</taxon>
        <taxon>Rhizophora</taxon>
    </lineage>
</organism>